<gene>
    <name evidence="2" type="ORF">V865_001706</name>
</gene>
<dbReference type="GeneID" id="91100510"/>
<keyword evidence="3" id="KW-1185">Reference proteome</keyword>
<evidence type="ECO:0000313" key="3">
    <source>
        <dbReference type="Proteomes" id="UP001358614"/>
    </source>
</evidence>
<feature type="compositionally biased region" description="Polar residues" evidence="1">
    <location>
        <begin position="1"/>
        <end position="17"/>
    </location>
</feature>
<organism evidence="2 3">
    <name type="scientific">Kwoniella europaea PYCC6329</name>
    <dbReference type="NCBI Taxonomy" id="1423913"/>
    <lineage>
        <taxon>Eukaryota</taxon>
        <taxon>Fungi</taxon>
        <taxon>Dikarya</taxon>
        <taxon>Basidiomycota</taxon>
        <taxon>Agaricomycotina</taxon>
        <taxon>Tremellomycetes</taxon>
        <taxon>Tremellales</taxon>
        <taxon>Cryptococcaceae</taxon>
        <taxon>Kwoniella</taxon>
    </lineage>
</organism>
<accession>A0AAX4KAU7</accession>
<protein>
    <recommendedName>
        <fullName evidence="4">Syntaxin N-terminal domain-containing protein</fullName>
    </recommendedName>
</protein>
<dbReference type="Proteomes" id="UP001358614">
    <property type="component" value="Chromosome 1"/>
</dbReference>
<dbReference type="AlphaFoldDB" id="A0AAX4KAU7"/>
<dbReference type="KEGG" id="ker:91100510"/>
<dbReference type="RefSeq" id="XP_066081618.1">
    <property type="nucleotide sequence ID" value="XM_066225521.1"/>
</dbReference>
<dbReference type="EMBL" id="CP144089">
    <property type="protein sequence ID" value="WWD03651.1"/>
    <property type="molecule type" value="Genomic_DNA"/>
</dbReference>
<name>A0AAX4KAU7_9TREE</name>
<evidence type="ECO:0000256" key="1">
    <source>
        <dbReference type="SAM" id="MobiDB-lite"/>
    </source>
</evidence>
<feature type="region of interest" description="Disordered" evidence="1">
    <location>
        <begin position="1"/>
        <end position="44"/>
    </location>
</feature>
<evidence type="ECO:0008006" key="4">
    <source>
        <dbReference type="Google" id="ProtNLM"/>
    </source>
</evidence>
<reference evidence="2 3" key="1">
    <citation type="submission" date="2024-01" db="EMBL/GenBank/DDBJ databases">
        <title>Comparative genomics of Cryptococcus and Kwoniella reveals pathogenesis evolution and contrasting modes of karyotype evolution via chromosome fusion or intercentromeric recombination.</title>
        <authorList>
            <person name="Coelho M.A."/>
            <person name="David-Palma M."/>
            <person name="Shea T."/>
            <person name="Bowers K."/>
            <person name="McGinley-Smith S."/>
            <person name="Mohammad A.W."/>
            <person name="Gnirke A."/>
            <person name="Yurkov A.M."/>
            <person name="Nowrousian M."/>
            <person name="Sun S."/>
            <person name="Cuomo C.A."/>
            <person name="Heitman J."/>
        </authorList>
    </citation>
    <scope>NUCLEOTIDE SEQUENCE [LARGE SCALE GENOMIC DNA]</scope>
    <source>
        <strain evidence="2 3">PYCC6329</strain>
    </source>
</reference>
<proteinExistence type="predicted"/>
<sequence>MSVAPSDQNNDGNSSSVDPGKDDLTGLTLRPTTSHTAASTSASGDTKYIFSEEELSSYVNTLKRQLGKFTVDNEARKNTVHGLVRDCETITKSIRDLSVSEQGKEKMSQLSESSQDLLKVIQNDKSGYFEFRDSIRTLREKVEELDLTPKQEVSFIDLSKDRSQGDNSCTGCISDFLDGLENNELPNVCLCAAGCCCTICAVSFSVASALFVLTGRSESFWSLS</sequence>
<evidence type="ECO:0000313" key="2">
    <source>
        <dbReference type="EMBL" id="WWD03651.1"/>
    </source>
</evidence>
<feature type="compositionally biased region" description="Low complexity" evidence="1">
    <location>
        <begin position="32"/>
        <end position="43"/>
    </location>
</feature>